<evidence type="ECO:0000256" key="2">
    <source>
        <dbReference type="ARBA" id="ARBA00012254"/>
    </source>
</evidence>
<dbReference type="EMBL" id="UINC01132683">
    <property type="protein sequence ID" value="SVD15145.1"/>
    <property type="molecule type" value="Genomic_DNA"/>
</dbReference>
<evidence type="ECO:0000256" key="4">
    <source>
        <dbReference type="ARBA" id="ARBA00022755"/>
    </source>
</evidence>
<dbReference type="GO" id="GO:0004644">
    <property type="term" value="F:phosphoribosylglycinamide formyltransferase activity"/>
    <property type="evidence" value="ECO:0007669"/>
    <property type="project" value="UniProtKB-EC"/>
</dbReference>
<evidence type="ECO:0000256" key="3">
    <source>
        <dbReference type="ARBA" id="ARBA00022679"/>
    </source>
</evidence>
<evidence type="ECO:0000313" key="6">
    <source>
        <dbReference type="EMBL" id="SVD15145.1"/>
    </source>
</evidence>
<dbReference type="AlphaFoldDB" id="A0A382T088"/>
<organism evidence="6">
    <name type="scientific">marine metagenome</name>
    <dbReference type="NCBI Taxonomy" id="408172"/>
    <lineage>
        <taxon>unclassified sequences</taxon>
        <taxon>metagenomes</taxon>
        <taxon>ecological metagenomes</taxon>
    </lineage>
</organism>
<dbReference type="Gene3D" id="3.40.50.170">
    <property type="entry name" value="Formyl transferase, N-terminal domain"/>
    <property type="match status" value="1"/>
</dbReference>
<dbReference type="SUPFAM" id="SSF53328">
    <property type="entry name" value="Formyltransferase"/>
    <property type="match status" value="1"/>
</dbReference>
<keyword evidence="4" id="KW-0658">Purine biosynthesis</keyword>
<reference evidence="6" key="1">
    <citation type="submission" date="2018-05" db="EMBL/GenBank/DDBJ databases">
        <authorList>
            <person name="Lanie J.A."/>
            <person name="Ng W.-L."/>
            <person name="Kazmierczak K.M."/>
            <person name="Andrzejewski T.M."/>
            <person name="Davidsen T.M."/>
            <person name="Wayne K.J."/>
            <person name="Tettelin H."/>
            <person name="Glass J.I."/>
            <person name="Rusch D."/>
            <person name="Podicherti R."/>
            <person name="Tsui H.-C.T."/>
            <person name="Winkler M.E."/>
        </authorList>
    </citation>
    <scope>NUCLEOTIDE SEQUENCE</scope>
</reference>
<dbReference type="GO" id="GO:0005737">
    <property type="term" value="C:cytoplasm"/>
    <property type="evidence" value="ECO:0007669"/>
    <property type="project" value="TreeGrafter"/>
</dbReference>
<feature type="domain" description="Formyl transferase N-terminal" evidence="5">
    <location>
        <begin position="26"/>
        <end position="186"/>
    </location>
</feature>
<accession>A0A382T088</accession>
<dbReference type="GO" id="GO:0006189">
    <property type="term" value="P:'de novo' IMP biosynthetic process"/>
    <property type="evidence" value="ECO:0007669"/>
    <property type="project" value="TreeGrafter"/>
</dbReference>
<dbReference type="InterPro" id="IPR002376">
    <property type="entry name" value="Formyl_transf_N"/>
</dbReference>
<sequence length="275" mass="31189">SKTNEARMTLRIGWFTTGRGPGSRGLFESIQRQIIQGTLEAHIEFVFSNRERGESSVTDKLFDVIESHNIPLITLSSDRIYRSIRGSTNQKRLEYDSIVMDDLSKFTPQICLLAGYMLIVGPAMSDYYTMINLHPSIPGGPSGTWQQVIWETIRTKPDKTGAMIHIVTNDLDKGPPISYFSFPIDQGPLRDSWNEIKNIPLEHLISNHGQSLSIFQRLRYEEYRRESLLIAETIRSITTGEISLKYMEHLKNNVLSPKPLCLNTTIEASIKLTSG</sequence>
<feature type="non-terminal residue" evidence="6">
    <location>
        <position position="1"/>
    </location>
</feature>
<protein>
    <recommendedName>
        <fullName evidence="2">phosphoribosylglycinamide formyltransferase 1</fullName>
        <ecNumber evidence="2">2.1.2.2</ecNumber>
    </recommendedName>
</protein>
<name>A0A382T088_9ZZZZ</name>
<dbReference type="PANTHER" id="PTHR43369:SF2">
    <property type="entry name" value="PHOSPHORIBOSYLGLYCINAMIDE FORMYLTRANSFERASE"/>
    <property type="match status" value="1"/>
</dbReference>
<dbReference type="InterPro" id="IPR036477">
    <property type="entry name" value="Formyl_transf_N_sf"/>
</dbReference>
<keyword evidence="3" id="KW-0808">Transferase</keyword>
<proteinExistence type="predicted"/>
<dbReference type="Pfam" id="PF00551">
    <property type="entry name" value="Formyl_trans_N"/>
    <property type="match status" value="1"/>
</dbReference>
<evidence type="ECO:0000259" key="5">
    <source>
        <dbReference type="Pfam" id="PF00551"/>
    </source>
</evidence>
<gene>
    <name evidence="6" type="ORF">METZ01_LOCUS367999</name>
</gene>
<dbReference type="PANTHER" id="PTHR43369">
    <property type="entry name" value="PHOSPHORIBOSYLGLYCINAMIDE FORMYLTRANSFERASE"/>
    <property type="match status" value="1"/>
</dbReference>
<evidence type="ECO:0000256" key="1">
    <source>
        <dbReference type="ARBA" id="ARBA00005054"/>
    </source>
</evidence>
<comment type="pathway">
    <text evidence="1">Purine metabolism; IMP biosynthesis via de novo pathway; N(2)-formyl-N(1)-(5-phospho-D-ribosyl)glycinamide from N(1)-(5-phospho-D-ribosyl)glycinamide (10-formyl THF route): step 1/1.</text>
</comment>
<dbReference type="EC" id="2.1.2.2" evidence="2"/>